<feature type="domain" description="X-Prolyl dipeptidyl aminopeptidase PepX N-terminal" evidence="11">
    <location>
        <begin position="1"/>
        <end position="157"/>
    </location>
</feature>
<dbReference type="NCBIfam" id="NF003781">
    <property type="entry name" value="PRK05371.1-2"/>
    <property type="match status" value="1"/>
</dbReference>
<keyword evidence="9" id="KW-0963">Cytoplasm</keyword>
<dbReference type="SUPFAM" id="SSF49785">
    <property type="entry name" value="Galactose-binding domain-like"/>
    <property type="match status" value="1"/>
</dbReference>
<reference evidence="12 13" key="1">
    <citation type="journal article" date="2015" name="Genome Announc.">
        <title>Expanding the biotechnology potential of lactobacilli through comparative genomics of 213 strains and associated genera.</title>
        <authorList>
            <person name="Sun Z."/>
            <person name="Harris H.M."/>
            <person name="McCann A."/>
            <person name="Guo C."/>
            <person name="Argimon S."/>
            <person name="Zhang W."/>
            <person name="Yang X."/>
            <person name="Jeffery I.B."/>
            <person name="Cooney J.C."/>
            <person name="Kagawa T.F."/>
            <person name="Liu W."/>
            <person name="Song Y."/>
            <person name="Salvetti E."/>
            <person name="Wrobel A."/>
            <person name="Rasinkangas P."/>
            <person name="Parkhill J."/>
            <person name="Rea M.C."/>
            <person name="O'Sullivan O."/>
            <person name="Ritari J."/>
            <person name="Douillard F.P."/>
            <person name="Paul Ross R."/>
            <person name="Yang R."/>
            <person name="Briner A.E."/>
            <person name="Felis G.E."/>
            <person name="de Vos W.M."/>
            <person name="Barrangou R."/>
            <person name="Klaenhammer T.R."/>
            <person name="Caufield P.W."/>
            <person name="Cui Y."/>
            <person name="Zhang H."/>
            <person name="O'Toole P.W."/>
        </authorList>
    </citation>
    <scope>NUCLEOTIDE SEQUENCE [LARGE SCALE GENOMIC DNA]</scope>
    <source>
        <strain evidence="12 13">DSM 14340</strain>
    </source>
</reference>
<evidence type="ECO:0000256" key="2">
    <source>
        <dbReference type="ARBA" id="ARBA00003997"/>
    </source>
</evidence>
<dbReference type="STRING" id="1423747.FC69_GL000753"/>
<dbReference type="GO" id="GO:0008236">
    <property type="term" value="F:serine-type peptidase activity"/>
    <property type="evidence" value="ECO:0007669"/>
    <property type="project" value="UniProtKB-KW"/>
</dbReference>
<dbReference type="Pfam" id="PF08530">
    <property type="entry name" value="PepX_C"/>
    <property type="match status" value="1"/>
</dbReference>
<dbReference type="NCBIfam" id="TIGR00976">
    <property type="entry name" value="CocE_NonD"/>
    <property type="match status" value="1"/>
</dbReference>
<organism evidence="12 13">
    <name type="scientific">Latilactobacillus fuchuensis DSM 14340 = JCM 11249</name>
    <dbReference type="NCBI Taxonomy" id="1423747"/>
    <lineage>
        <taxon>Bacteria</taxon>
        <taxon>Bacillati</taxon>
        <taxon>Bacillota</taxon>
        <taxon>Bacilli</taxon>
        <taxon>Lactobacillales</taxon>
        <taxon>Lactobacillaceae</taxon>
        <taxon>Latilactobacillus</taxon>
    </lineage>
</organism>
<evidence type="ECO:0000313" key="13">
    <source>
        <dbReference type="Proteomes" id="UP000051264"/>
    </source>
</evidence>
<comment type="subcellular location">
    <subcellularLocation>
        <location evidence="9">Cytoplasm</location>
    </subcellularLocation>
</comment>
<evidence type="ECO:0000256" key="8">
    <source>
        <dbReference type="ARBA" id="ARBA00022825"/>
    </source>
</evidence>
<gene>
    <name evidence="9" type="primary">pepX</name>
    <name evidence="12" type="ORF">FC69_GL000753</name>
</gene>
<evidence type="ECO:0000313" key="12">
    <source>
        <dbReference type="EMBL" id="KRL61535.1"/>
    </source>
</evidence>
<dbReference type="SMART" id="SM00940">
    <property type="entry name" value="PepX_N"/>
    <property type="match status" value="1"/>
</dbReference>
<comment type="similarity">
    <text evidence="3 9">Belongs to the peptidase S15 family.</text>
</comment>
<dbReference type="Gene3D" id="1.10.246.70">
    <property type="match status" value="1"/>
</dbReference>
<dbReference type="Proteomes" id="UP000051264">
    <property type="component" value="Unassembled WGS sequence"/>
</dbReference>
<keyword evidence="8 9" id="KW-0720">Serine protease</keyword>
<comment type="catalytic activity">
    <reaction evidence="1 9">
        <text>Hydrolyzes Xaa-Pro-|- bonds to release unblocked, N-terminal dipeptides from substrates including Ala-Pro-|-p-nitroanilide and (sequentially) Tyr-Pro-|-Phe-Pro-|-Gly-Pro-|-Ile.</text>
        <dbReference type="EC" id="3.4.14.11"/>
    </reaction>
</comment>
<evidence type="ECO:0000256" key="7">
    <source>
        <dbReference type="ARBA" id="ARBA00022801"/>
    </source>
</evidence>
<dbReference type="InterPro" id="IPR008252">
    <property type="entry name" value="Pept_S15_Xpro"/>
</dbReference>
<comment type="caution">
    <text evidence="12">The sequence shown here is derived from an EMBL/GenBank/DDBJ whole genome shotgun (WGS) entry which is preliminary data.</text>
</comment>
<evidence type="ECO:0000259" key="11">
    <source>
        <dbReference type="SMART" id="SM00940"/>
    </source>
</evidence>
<accession>A0A0R1RWS8</accession>
<feature type="active site" description="Charge relay system" evidence="9">
    <location>
        <position position="372"/>
    </location>
</feature>
<comment type="subunit">
    <text evidence="4 9">Homodimer.</text>
</comment>
<dbReference type="InterPro" id="IPR015251">
    <property type="entry name" value="PepX_N_dom"/>
</dbReference>
<dbReference type="InterPro" id="IPR000383">
    <property type="entry name" value="Xaa-Pro-like_dom"/>
</dbReference>
<dbReference type="GO" id="GO:0006508">
    <property type="term" value="P:proteolysis"/>
    <property type="evidence" value="ECO:0007669"/>
    <property type="project" value="UniProtKB-KW"/>
</dbReference>
<dbReference type="EC" id="3.4.14.11" evidence="9"/>
<dbReference type="SUPFAM" id="SSF81761">
    <property type="entry name" value="X-Prolyl dipeptidyl aminopeptidase PepX, N-terminal domain"/>
    <property type="match status" value="1"/>
</dbReference>
<keyword evidence="5 9" id="KW-0031">Aminopeptidase</keyword>
<dbReference type="RefSeq" id="WP_025082457.1">
    <property type="nucleotide sequence ID" value="NZ_AZEX01000018.1"/>
</dbReference>
<protein>
    <recommendedName>
        <fullName evidence="9">Xaa-Pro dipeptidyl-peptidase</fullName>
        <ecNumber evidence="9">3.4.14.11</ecNumber>
    </recommendedName>
    <alternativeName>
        <fullName evidence="9">X-Pro dipeptidyl-peptidase</fullName>
    </alternativeName>
    <alternativeName>
        <fullName evidence="9">X-prolyl-dipeptidyl aminopeptidase</fullName>
        <shortName evidence="9">X-PDAP</shortName>
    </alternativeName>
</protein>
<evidence type="ECO:0000256" key="1">
    <source>
        <dbReference type="ARBA" id="ARBA00000123"/>
    </source>
</evidence>
<dbReference type="InterPro" id="IPR036313">
    <property type="entry name" value="PepX_N_dom_sf"/>
</dbReference>
<dbReference type="PATRIC" id="fig|1423747.3.peg.768"/>
<dbReference type="Gene3D" id="3.40.50.1820">
    <property type="entry name" value="alpha/beta hydrolase"/>
    <property type="match status" value="1"/>
</dbReference>
<dbReference type="EMBL" id="AZEX01000018">
    <property type="protein sequence ID" value="KRL61535.1"/>
    <property type="molecule type" value="Genomic_DNA"/>
</dbReference>
<evidence type="ECO:0000256" key="9">
    <source>
        <dbReference type="HAMAP-Rule" id="MF_00698"/>
    </source>
</evidence>
<dbReference type="Pfam" id="PF02129">
    <property type="entry name" value="Peptidase_S15"/>
    <property type="match status" value="1"/>
</dbReference>
<evidence type="ECO:0000259" key="10">
    <source>
        <dbReference type="SMART" id="SM00939"/>
    </source>
</evidence>
<dbReference type="PRINTS" id="PR00923">
    <property type="entry name" value="LACTOPTASE"/>
</dbReference>
<dbReference type="GO" id="GO:0008239">
    <property type="term" value="F:dipeptidyl-peptidase activity"/>
    <property type="evidence" value="ECO:0007669"/>
    <property type="project" value="UniProtKB-UniRule"/>
</dbReference>
<dbReference type="AlphaFoldDB" id="A0A0R1RWS8"/>
<feature type="domain" description="Xaa-Pro dipeptidyl-peptidase C-terminal" evidence="10">
    <location>
        <begin position="539"/>
        <end position="799"/>
    </location>
</feature>
<dbReference type="InterPro" id="IPR005674">
    <property type="entry name" value="CocE/Ser_esterase"/>
</dbReference>
<dbReference type="eggNOG" id="COG2936">
    <property type="taxonomic scope" value="Bacteria"/>
</dbReference>
<sequence length="804" mass="89997">MKLNQFGRLTMPIPAQITELKRIQLLPADFADDSLSALATTIFSRFFPEAHSKTSQHEVLGQIQATAKLDLAAYLSSITTTIDQRTFYNVALQLLGFEVEQDFKLNHPRRFMASVKIPYIDQPTFNRDQFLEAIYLLLNTRSQTGLLLIDQLANRGFFTDWQATDQPNFLIFNGKTQPVFDTQAFIKEIVYVESSLDTDLDGHRDLLETTIFRPVETNHGLKVPALYTASPYYKGINNVDHDLHNVDGPIDAKETSQPTLTALKTTETRSDLPAARQVNGQTETAEVTATSDSSYSLNDYFLARGFATIYAGGIGTRGSDGVRTCGSPAETESTTAIIEWLAGNRRAFTNRTDQIEIKAWWCNHNVAMTGKSYLGTLATAAATTGVAGLKTIISEAAISSWYDYYRENGLVVAPVDCQGEDADVLAKLCQTRQKDAADYAKSGAFFQQQMADLQLGQDRITGNYNAFWAERNYRDNIENVTCDVVIVHGLNDWNVKPQNAGALWDALRTRPVEKKVFLHQGPHVYMNNIQSIDFTDMMNLWLTNHLLDVDNQAAAILPNVVIQDNAQESTWQTQEDWLNPDNSQTTYYLNSPETLSLTQPAKAPVATFIDDGVATFKTSHLSEHAWQDQLLQPQSAFANNRLLLQSPALTQAYRLDGRVQFNTKVAVNANHGLLSVMLVDLGVFSRLNPQPTVISAQGQQLGYRWQFDDLKEFKLGALSDYQVITKGHINLQNRQNSYQTETVTPGEFYPITLDLQPTHYHLLPGHQLGLVVYATDMGMTLREEQATQYRIDLSASRLTIPNLN</sequence>
<dbReference type="GO" id="GO:0005737">
    <property type="term" value="C:cytoplasm"/>
    <property type="evidence" value="ECO:0007669"/>
    <property type="project" value="UniProtKB-SubCell"/>
</dbReference>
<dbReference type="Gene3D" id="2.60.120.260">
    <property type="entry name" value="Galactose-binding domain-like"/>
    <property type="match status" value="1"/>
</dbReference>
<proteinExistence type="inferred from homology"/>
<dbReference type="InterPro" id="IPR013736">
    <property type="entry name" value="Xaa-Pro_dipept_C"/>
</dbReference>
<dbReference type="HAMAP" id="MF_00698">
    <property type="entry name" value="Aminopeptidase_S15"/>
    <property type="match status" value="1"/>
</dbReference>
<feature type="active site" description="Charge relay system" evidence="9">
    <location>
        <position position="492"/>
    </location>
</feature>
<evidence type="ECO:0000256" key="4">
    <source>
        <dbReference type="ARBA" id="ARBA00011738"/>
    </source>
</evidence>
<dbReference type="InterPro" id="IPR008979">
    <property type="entry name" value="Galactose-bd-like_sf"/>
</dbReference>
<dbReference type="OrthoDB" id="319764at2"/>
<dbReference type="Pfam" id="PF09168">
    <property type="entry name" value="PepX_N"/>
    <property type="match status" value="1"/>
</dbReference>
<dbReference type="InterPro" id="IPR029058">
    <property type="entry name" value="AB_hydrolase_fold"/>
</dbReference>
<keyword evidence="6 9" id="KW-0645">Protease</keyword>
<dbReference type="GO" id="GO:0004177">
    <property type="term" value="F:aminopeptidase activity"/>
    <property type="evidence" value="ECO:0007669"/>
    <property type="project" value="UniProtKB-KW"/>
</dbReference>
<dbReference type="SUPFAM" id="SSF53474">
    <property type="entry name" value="alpha/beta-Hydrolases"/>
    <property type="match status" value="1"/>
</dbReference>
<evidence type="ECO:0000256" key="3">
    <source>
        <dbReference type="ARBA" id="ARBA00010819"/>
    </source>
</evidence>
<dbReference type="SMART" id="SM00939">
    <property type="entry name" value="PepX_C"/>
    <property type="match status" value="1"/>
</dbReference>
<evidence type="ECO:0000256" key="6">
    <source>
        <dbReference type="ARBA" id="ARBA00022670"/>
    </source>
</evidence>
<comment type="function">
    <text evidence="2 9">Removes N-terminal dipeptides sequentially from polypeptides having unsubstituted N-termini provided that the penultimate residue is proline.</text>
</comment>
<keyword evidence="7 9" id="KW-0378">Hydrolase</keyword>
<evidence type="ECO:0000256" key="5">
    <source>
        <dbReference type="ARBA" id="ARBA00022438"/>
    </source>
</evidence>
<name>A0A0R1RWS8_9LACO</name>
<feature type="active site" description="Charge relay system" evidence="9">
    <location>
        <position position="523"/>
    </location>
</feature>